<name>A0ABS9K2Q5_9RHOO</name>
<feature type="chain" id="PRO_5046348667" evidence="2">
    <location>
        <begin position="24"/>
        <end position="171"/>
    </location>
</feature>
<reference evidence="3" key="1">
    <citation type="submission" date="2022-01" db="EMBL/GenBank/DDBJ databases">
        <authorList>
            <person name="Jo J.-H."/>
            <person name="Im W.-T."/>
        </authorList>
    </citation>
    <scope>NUCLEOTIDE SEQUENCE</scope>
    <source>
        <strain evidence="3">XY25</strain>
    </source>
</reference>
<feature type="compositionally biased region" description="Gly residues" evidence="1">
    <location>
        <begin position="153"/>
        <end position="163"/>
    </location>
</feature>
<dbReference type="Pfam" id="PF07813">
    <property type="entry name" value="LTXXQ"/>
    <property type="match status" value="1"/>
</dbReference>
<dbReference type="Proteomes" id="UP001165384">
    <property type="component" value="Unassembled WGS sequence"/>
</dbReference>
<proteinExistence type="predicted"/>
<evidence type="ECO:0000256" key="1">
    <source>
        <dbReference type="SAM" id="MobiDB-lite"/>
    </source>
</evidence>
<dbReference type="RefSeq" id="WP_275710561.1">
    <property type="nucleotide sequence ID" value="NZ_JAKLTN010000002.1"/>
</dbReference>
<feature type="signal peptide" evidence="2">
    <location>
        <begin position="1"/>
        <end position="23"/>
    </location>
</feature>
<evidence type="ECO:0000313" key="4">
    <source>
        <dbReference type="Proteomes" id="UP001165384"/>
    </source>
</evidence>
<sequence>MSQNKKMSIVAALVLGVSAAALSAPSFAHRGDCMGDGPMAGKQADGRFGERMKQHQQRLHDALKLTPQQEGAWTKFQESHAFAGNANRPDPAEMAKLTAPERADRMLERQKQHQEAMNKHVAAMKDFYAQLTPEQKKVYDEQTMMGMGKRGQRGGMRGPGPQGAGNPPPAN</sequence>
<evidence type="ECO:0000313" key="3">
    <source>
        <dbReference type="EMBL" id="MCG2577454.1"/>
    </source>
</evidence>
<feature type="region of interest" description="Disordered" evidence="1">
    <location>
        <begin position="147"/>
        <end position="171"/>
    </location>
</feature>
<keyword evidence="4" id="KW-1185">Reference proteome</keyword>
<dbReference type="EMBL" id="JAKLTN010000002">
    <property type="protein sequence ID" value="MCG2577454.1"/>
    <property type="molecule type" value="Genomic_DNA"/>
</dbReference>
<dbReference type="InterPro" id="IPR012899">
    <property type="entry name" value="LTXXQ"/>
</dbReference>
<protein>
    <submittedName>
        <fullName evidence="3">Spy/CpxP family protein refolding chaperone</fullName>
    </submittedName>
</protein>
<comment type="caution">
    <text evidence="3">The sequence shown here is derived from an EMBL/GenBank/DDBJ whole genome shotgun (WGS) entry which is preliminary data.</text>
</comment>
<accession>A0ABS9K2Q5</accession>
<organism evidence="3 4">
    <name type="scientific">Dechloromonas hankyongensis</name>
    <dbReference type="NCBI Taxonomy" id="2908002"/>
    <lineage>
        <taxon>Bacteria</taxon>
        <taxon>Pseudomonadati</taxon>
        <taxon>Pseudomonadota</taxon>
        <taxon>Betaproteobacteria</taxon>
        <taxon>Rhodocyclales</taxon>
        <taxon>Azonexaceae</taxon>
        <taxon>Dechloromonas</taxon>
    </lineage>
</organism>
<dbReference type="Gene3D" id="1.20.120.1490">
    <property type="match status" value="1"/>
</dbReference>
<keyword evidence="2" id="KW-0732">Signal</keyword>
<gene>
    <name evidence="3" type="ORF">LZ012_10660</name>
</gene>
<evidence type="ECO:0000256" key="2">
    <source>
        <dbReference type="SAM" id="SignalP"/>
    </source>
</evidence>